<sequence length="115" mass="12914">MGSSTLLLPASDQELLALRRKCASALWTLVPRSIGRLFFGGSATSWLARCFSSSPRSDELDAQIITEIETDILDVFSDHYCNKHLMYGALELILVRVMPELAEKGVVELWEERLN</sequence>
<gene>
    <name evidence="1" type="ORF">VP1G_11133</name>
</gene>
<dbReference type="STRING" id="694573.A0A194V7F2"/>
<evidence type="ECO:0000313" key="2">
    <source>
        <dbReference type="Proteomes" id="UP000078576"/>
    </source>
</evidence>
<accession>A0A194V7F2</accession>
<keyword evidence="2" id="KW-1185">Reference proteome</keyword>
<name>A0A194V7F2_CYTMA</name>
<dbReference type="Proteomes" id="UP000078576">
    <property type="component" value="Unassembled WGS sequence"/>
</dbReference>
<reference evidence="2" key="1">
    <citation type="submission" date="2014-12" db="EMBL/GenBank/DDBJ databases">
        <title>Genome Sequence of Valsa Canker Pathogens Uncovers a Specific Adaption of Colonization on Woody Bark.</title>
        <authorList>
            <person name="Yin Z."/>
            <person name="Liu H."/>
            <person name="Gao X."/>
            <person name="Li Z."/>
            <person name="Song N."/>
            <person name="Ke X."/>
            <person name="Dai Q."/>
            <person name="Wu Y."/>
            <person name="Sun Y."/>
            <person name="Xu J.-R."/>
            <person name="Kang Z.K."/>
            <person name="Wang L."/>
            <person name="Huang L."/>
        </authorList>
    </citation>
    <scope>NUCLEOTIDE SEQUENCE [LARGE SCALE GENOMIC DNA]</scope>
    <source>
        <strain evidence="2">SXYL134</strain>
    </source>
</reference>
<dbReference type="EMBL" id="KN714737">
    <property type="protein sequence ID" value="KUI59828.1"/>
    <property type="molecule type" value="Genomic_DNA"/>
</dbReference>
<dbReference type="AlphaFoldDB" id="A0A194V7F2"/>
<dbReference type="OrthoDB" id="5582218at2759"/>
<proteinExistence type="predicted"/>
<protein>
    <submittedName>
        <fullName evidence="1">Uncharacterized protein</fullName>
    </submittedName>
</protein>
<evidence type="ECO:0000313" key="1">
    <source>
        <dbReference type="EMBL" id="KUI59828.1"/>
    </source>
</evidence>
<organism evidence="1 2">
    <name type="scientific">Cytospora mali</name>
    <name type="common">Apple Valsa canker fungus</name>
    <name type="synonym">Valsa mali</name>
    <dbReference type="NCBI Taxonomy" id="578113"/>
    <lineage>
        <taxon>Eukaryota</taxon>
        <taxon>Fungi</taxon>
        <taxon>Dikarya</taxon>
        <taxon>Ascomycota</taxon>
        <taxon>Pezizomycotina</taxon>
        <taxon>Sordariomycetes</taxon>
        <taxon>Sordariomycetidae</taxon>
        <taxon>Diaporthales</taxon>
        <taxon>Cytosporaceae</taxon>
        <taxon>Cytospora</taxon>
    </lineage>
</organism>